<dbReference type="InterPro" id="IPR013783">
    <property type="entry name" value="Ig-like_fold"/>
</dbReference>
<keyword evidence="1" id="KW-0472">Membrane</keyword>
<organism evidence="2 3">
    <name type="scientific">Mytilus galloprovincialis</name>
    <name type="common">Mediterranean mussel</name>
    <dbReference type="NCBI Taxonomy" id="29158"/>
    <lineage>
        <taxon>Eukaryota</taxon>
        <taxon>Metazoa</taxon>
        <taxon>Spiralia</taxon>
        <taxon>Lophotrochozoa</taxon>
        <taxon>Mollusca</taxon>
        <taxon>Bivalvia</taxon>
        <taxon>Autobranchia</taxon>
        <taxon>Pteriomorphia</taxon>
        <taxon>Mytilida</taxon>
        <taxon>Mytiloidea</taxon>
        <taxon>Mytilidae</taxon>
        <taxon>Mytilinae</taxon>
        <taxon>Mytilus</taxon>
    </lineage>
</organism>
<protein>
    <recommendedName>
        <fullName evidence="4">Ig-like domain-containing protein</fullName>
    </recommendedName>
</protein>
<evidence type="ECO:0000313" key="2">
    <source>
        <dbReference type="EMBL" id="VDI48285.1"/>
    </source>
</evidence>
<dbReference type="AlphaFoldDB" id="A0A8B6FI89"/>
<dbReference type="SUPFAM" id="SSF48726">
    <property type="entry name" value="Immunoglobulin"/>
    <property type="match status" value="1"/>
</dbReference>
<proteinExistence type="predicted"/>
<evidence type="ECO:0000313" key="3">
    <source>
        <dbReference type="Proteomes" id="UP000596742"/>
    </source>
</evidence>
<dbReference type="OrthoDB" id="6104385at2759"/>
<dbReference type="InterPro" id="IPR036179">
    <property type="entry name" value="Ig-like_dom_sf"/>
</dbReference>
<evidence type="ECO:0000256" key="1">
    <source>
        <dbReference type="SAM" id="Phobius"/>
    </source>
</evidence>
<name>A0A8B6FI89_MYTGA</name>
<feature type="transmembrane region" description="Helical" evidence="1">
    <location>
        <begin position="223"/>
        <end position="244"/>
    </location>
</feature>
<dbReference type="EMBL" id="UYJE01006708">
    <property type="protein sequence ID" value="VDI48285.1"/>
    <property type="molecule type" value="Genomic_DNA"/>
</dbReference>
<reference evidence="2" key="1">
    <citation type="submission" date="2018-11" db="EMBL/GenBank/DDBJ databases">
        <authorList>
            <person name="Alioto T."/>
            <person name="Alioto T."/>
        </authorList>
    </citation>
    <scope>NUCLEOTIDE SEQUENCE</scope>
</reference>
<gene>
    <name evidence="2" type="ORF">MGAL_10B079684</name>
</gene>
<evidence type="ECO:0008006" key="4">
    <source>
        <dbReference type="Google" id="ProtNLM"/>
    </source>
</evidence>
<comment type="caution">
    <text evidence="2">The sequence shown here is derived from an EMBL/GenBank/DDBJ whole genome shotgun (WGS) entry which is preliminary data.</text>
</comment>
<dbReference type="Proteomes" id="UP000596742">
    <property type="component" value="Unassembled WGS sequence"/>
</dbReference>
<keyword evidence="1" id="KW-1133">Transmembrane helix</keyword>
<keyword evidence="1" id="KW-0812">Transmembrane</keyword>
<accession>A0A8B6FI89</accession>
<sequence>MYNVKINSLVKWEISEVPVIFGRDVKLTCKISDKKYSKSRNRMWFGGPDHKTLSLNGKSPNKSKYVTLNEEHGFSLIIKSFSPDDVNYYYRCAYGFHEYRKKLEINSDFENLPMNSTTLVTDSFKNSVLHVNIQLLNVYPIPTCTAFYRDKDLSSNITVNKTKDQLFYNTEFNLNYSVRAKKCGTLKVTCTVGTSPYELINKNIHDEHNGFEDECLQTTQDPWNHLMVIIPSSIFMCIFVILVYTKWRNRFRGQYQLSTVLNDKGDLVVQVSLSDFV</sequence>
<dbReference type="Gene3D" id="2.60.40.10">
    <property type="entry name" value="Immunoglobulins"/>
    <property type="match status" value="1"/>
</dbReference>
<keyword evidence="3" id="KW-1185">Reference proteome</keyword>